<dbReference type="AlphaFoldDB" id="A0A9E5JQI2"/>
<gene>
    <name evidence="1" type="ORF">FK219_012115</name>
</gene>
<protein>
    <submittedName>
        <fullName evidence="1">Uncharacterized protein</fullName>
    </submittedName>
</protein>
<dbReference type="RefSeq" id="WP_152584176.1">
    <property type="nucleotide sequence ID" value="NZ_JAVJPO010000022.1"/>
</dbReference>
<name>A0A9E5JQI2_9MICO</name>
<dbReference type="Proteomes" id="UP000818266">
    <property type="component" value="Unassembled WGS sequence"/>
</dbReference>
<keyword evidence="2" id="KW-1185">Reference proteome</keyword>
<reference evidence="1 2" key="1">
    <citation type="submission" date="2020-03" db="EMBL/GenBank/DDBJ databases">
        <title>Chryseoglobus sp. isolated from a deep-sea seamount.</title>
        <authorList>
            <person name="Zhang D.-C."/>
        </authorList>
    </citation>
    <scope>NUCLEOTIDE SEQUENCE [LARGE SCALE GENOMIC DNA]</scope>
    <source>
        <strain evidence="1 2">KN1116</strain>
    </source>
</reference>
<organism evidence="1 2">
    <name type="scientific">Microcella pacifica</name>
    <dbReference type="NCBI Taxonomy" id="2591847"/>
    <lineage>
        <taxon>Bacteria</taxon>
        <taxon>Bacillati</taxon>
        <taxon>Actinomycetota</taxon>
        <taxon>Actinomycetes</taxon>
        <taxon>Micrococcales</taxon>
        <taxon>Microbacteriaceae</taxon>
        <taxon>Microcella</taxon>
    </lineage>
</organism>
<dbReference type="OrthoDB" id="5020792at2"/>
<accession>A0A9E5JQI2</accession>
<sequence length="68" mass="7494">MRTTIHYDGKEYVVARHATELQEEIAAILATGEPGWLRVNHGRGQLQKADILVDRGVPIGLVDSSDPE</sequence>
<evidence type="ECO:0000313" key="1">
    <source>
        <dbReference type="EMBL" id="NHF63969.1"/>
    </source>
</evidence>
<comment type="caution">
    <text evidence="1">The sequence shown here is derived from an EMBL/GenBank/DDBJ whole genome shotgun (WGS) entry which is preliminary data.</text>
</comment>
<proteinExistence type="predicted"/>
<evidence type="ECO:0000313" key="2">
    <source>
        <dbReference type="Proteomes" id="UP000818266"/>
    </source>
</evidence>
<dbReference type="EMBL" id="VIKT02000027">
    <property type="protein sequence ID" value="NHF63969.1"/>
    <property type="molecule type" value="Genomic_DNA"/>
</dbReference>